<feature type="domain" description="BBSome complex member BBS5 PH" evidence="8">
    <location>
        <begin position="33"/>
        <end position="87"/>
    </location>
</feature>
<dbReference type="Proteomes" id="UP000887566">
    <property type="component" value="Unplaced"/>
</dbReference>
<proteinExistence type="inferred from homology"/>
<evidence type="ECO:0000313" key="9">
    <source>
        <dbReference type="Proteomes" id="UP000887566"/>
    </source>
</evidence>
<dbReference type="PANTHER" id="PTHR21351:SF0">
    <property type="entry name" value="BARDET-BIEDL SYNDROME 5 PROTEIN"/>
    <property type="match status" value="1"/>
</dbReference>
<evidence type="ECO:0000256" key="5">
    <source>
        <dbReference type="ARBA" id="ARBA00023069"/>
    </source>
</evidence>
<evidence type="ECO:0000313" key="10">
    <source>
        <dbReference type="WBParaSite" id="PSAMB.scaffold132size74629.g2717.t1"/>
    </source>
</evidence>
<dbReference type="InterPro" id="IPR006606">
    <property type="entry name" value="BBL5"/>
</dbReference>
<evidence type="ECO:0000256" key="2">
    <source>
        <dbReference type="ARBA" id="ARBA00004245"/>
    </source>
</evidence>
<dbReference type="GO" id="GO:0034464">
    <property type="term" value="C:BBSome"/>
    <property type="evidence" value="ECO:0007669"/>
    <property type="project" value="InterPro"/>
</dbReference>
<keyword evidence="5" id="KW-0969">Cilium</keyword>
<dbReference type="GO" id="GO:0060271">
    <property type="term" value="P:cilium assembly"/>
    <property type="evidence" value="ECO:0007669"/>
    <property type="project" value="TreeGrafter"/>
</dbReference>
<dbReference type="Pfam" id="PF07289">
    <property type="entry name" value="BBL5"/>
    <property type="match status" value="1"/>
</dbReference>
<dbReference type="SMART" id="SM00683">
    <property type="entry name" value="DM16"/>
    <property type="match status" value="2"/>
</dbReference>
<dbReference type="InterPro" id="IPR014003">
    <property type="entry name" value="BBS5_PH"/>
</dbReference>
<evidence type="ECO:0000256" key="3">
    <source>
        <dbReference type="ARBA" id="ARBA00005822"/>
    </source>
</evidence>
<dbReference type="GO" id="GO:0036064">
    <property type="term" value="C:ciliary basal body"/>
    <property type="evidence" value="ECO:0007669"/>
    <property type="project" value="TreeGrafter"/>
</dbReference>
<evidence type="ECO:0000256" key="1">
    <source>
        <dbReference type="ARBA" id="ARBA00004138"/>
    </source>
</evidence>
<reference evidence="10" key="1">
    <citation type="submission" date="2022-11" db="UniProtKB">
        <authorList>
            <consortium name="WormBaseParasite"/>
        </authorList>
    </citation>
    <scope>IDENTIFICATION</scope>
</reference>
<feature type="domain" description="BBSome complex member BBS5 PH" evidence="8">
    <location>
        <begin position="90"/>
        <end position="129"/>
    </location>
</feature>
<evidence type="ECO:0000256" key="6">
    <source>
        <dbReference type="ARBA" id="ARBA00023212"/>
    </source>
</evidence>
<keyword evidence="9" id="KW-1185">Reference proteome</keyword>
<keyword evidence="7" id="KW-0966">Cell projection</keyword>
<dbReference type="AlphaFoldDB" id="A0A914UX40"/>
<accession>A0A914UX40</accession>
<evidence type="ECO:0000256" key="4">
    <source>
        <dbReference type="ARBA" id="ARBA00022490"/>
    </source>
</evidence>
<comment type="similarity">
    <text evidence="3">Belongs to the BBS5 family.</text>
</comment>
<dbReference type="PANTHER" id="PTHR21351">
    <property type="entry name" value="BARDET-BIEDL SYNDROME PROTEIN 5"/>
    <property type="match status" value="1"/>
</dbReference>
<dbReference type="WBParaSite" id="PSAMB.scaffold132size74629.g2717.t1">
    <property type="protein sequence ID" value="PSAMB.scaffold132size74629.g2717.t1"/>
    <property type="gene ID" value="PSAMB.scaffold132size74629.g2717"/>
</dbReference>
<name>A0A914UX40_9BILA</name>
<organism evidence="9 10">
    <name type="scientific">Plectus sambesii</name>
    <dbReference type="NCBI Taxonomy" id="2011161"/>
    <lineage>
        <taxon>Eukaryota</taxon>
        <taxon>Metazoa</taxon>
        <taxon>Ecdysozoa</taxon>
        <taxon>Nematoda</taxon>
        <taxon>Chromadorea</taxon>
        <taxon>Plectida</taxon>
        <taxon>Plectina</taxon>
        <taxon>Plectoidea</taxon>
        <taxon>Plectidae</taxon>
        <taxon>Plectus</taxon>
    </lineage>
</organism>
<keyword evidence="6" id="KW-0206">Cytoskeleton</keyword>
<protein>
    <submittedName>
        <fullName evidence="10">Bardet-Biedl syndrome 5</fullName>
    </submittedName>
</protein>
<evidence type="ECO:0000259" key="8">
    <source>
        <dbReference type="SMART" id="SM00683"/>
    </source>
</evidence>
<sequence>MSKSKKTEFDAIWQDRDIRFDLDAQYLRLRPGESVIERIDNVEDTKGNNGDKGVLRVTNIRLIWHAINMPRINLSIGYNAISGVTTRAANSGNLGIMLITTVRIVWFASMNAMYNVSVPYLQLKSCKMRDSKFGLALVIETSAQSGEYVLGFRVDPEEKLQRVCKEIQQMARAFMTKPIFGVQFVKERPGTPQPVGQTVEQTEDDVEIDTRAVRPDAFAAYFADGGKSDQSRCPVYSEELGLAIEKLKDGFTLRDLWEIHVE</sequence>
<keyword evidence="4" id="KW-0963">Cytoplasm</keyword>
<dbReference type="GO" id="GO:0032266">
    <property type="term" value="F:phosphatidylinositol-3-phosphate binding"/>
    <property type="evidence" value="ECO:0007669"/>
    <property type="project" value="TreeGrafter"/>
</dbReference>
<comment type="subcellular location">
    <subcellularLocation>
        <location evidence="1">Cell projection</location>
        <location evidence="1">Cilium</location>
    </subcellularLocation>
    <subcellularLocation>
        <location evidence="2">Cytoplasm</location>
        <location evidence="2">Cytoskeleton</location>
    </subcellularLocation>
</comment>
<evidence type="ECO:0000256" key="7">
    <source>
        <dbReference type="ARBA" id="ARBA00023273"/>
    </source>
</evidence>